<dbReference type="Proteomes" id="UP000292274">
    <property type="component" value="Unassembled WGS sequence"/>
</dbReference>
<protein>
    <submittedName>
        <fullName evidence="10">Cytochrome P450</fullName>
    </submittedName>
</protein>
<comment type="caution">
    <text evidence="10">The sequence shown here is derived from an EMBL/GenBank/DDBJ whole genome shotgun (WGS) entry which is preliminary data.</text>
</comment>
<dbReference type="SUPFAM" id="SSF48264">
    <property type="entry name" value="Cytochrome P450"/>
    <property type="match status" value="1"/>
</dbReference>
<dbReference type="OrthoDB" id="4156795at2"/>
<dbReference type="RefSeq" id="WP_131303243.1">
    <property type="nucleotide sequence ID" value="NZ_SJJR01000005.1"/>
</dbReference>
<evidence type="ECO:0000256" key="4">
    <source>
        <dbReference type="ARBA" id="ARBA00022857"/>
    </source>
</evidence>
<sequence length="404" mass="44266">MTLTQEAIEYPFDPVYQLELDPRYADLRKAGGPVRVRLPYGGEGWLAVTHADNRTVLSDPRFSRAATIGRDIPRVMPDIRSTLFDDDPVLIDMDPPEHTRLRGLVAKAFTSRRVADLRPRAEQLADRLVDELTAGAQPGNLVESFAVPLPLLVICEMLGVPPAEQAAFRAWISAAPPVSGMSEAEMRAARGMLEGFMQRLIDSRRAAPGDDLISALIAARDEGDRLSERELVVLALTLFVAGYETAADQIGNIVFALLTHPEHFAALKADRSLLPGAIEELLRFIPLGASSGFPRMATEDVELSGRRIAAGEVVFAQADSANRDETVFDRPDELDFRRTPNPHLGFLHGPHHCLGAQLARMELSVALTVLMDRLPGLRLAVPASEVPFRVGRLTRGVEALPVTW</sequence>
<dbReference type="EMBL" id="SJJR01000005">
    <property type="protein sequence ID" value="TCB97864.1"/>
    <property type="molecule type" value="Genomic_DNA"/>
</dbReference>
<keyword evidence="6" id="KW-0408">Iron</keyword>
<evidence type="ECO:0000256" key="3">
    <source>
        <dbReference type="ARBA" id="ARBA00022723"/>
    </source>
</evidence>
<reference evidence="10 11" key="1">
    <citation type="submission" date="2019-02" db="EMBL/GenBank/DDBJ databases">
        <title>Jishengella sp. nov., isolated from a root of Zingiber montanum.</title>
        <authorList>
            <person name="Kuncharoen N."/>
            <person name="Kudo T."/>
            <person name="Masahiro Y."/>
            <person name="Ohkuma M."/>
            <person name="Tanasupawat S."/>
        </authorList>
    </citation>
    <scope>NUCLEOTIDE SEQUENCE [LARGE SCALE GENOMIC DNA]</scope>
    <source>
        <strain evidence="10 11">PLAI 1-1</strain>
    </source>
</reference>
<dbReference type="PRINTS" id="PR00359">
    <property type="entry name" value="BP450"/>
</dbReference>
<dbReference type="Pfam" id="PF00067">
    <property type="entry name" value="p450"/>
    <property type="match status" value="1"/>
</dbReference>
<comment type="similarity">
    <text evidence="1">Belongs to the cytochrome P450 family.</text>
</comment>
<dbReference type="PANTHER" id="PTHR46696:SF1">
    <property type="entry name" value="CYTOCHROME P450 YJIB-RELATED"/>
    <property type="match status" value="1"/>
</dbReference>
<evidence type="ECO:0000256" key="1">
    <source>
        <dbReference type="ARBA" id="ARBA00010617"/>
    </source>
</evidence>
<evidence type="ECO:0000313" key="10">
    <source>
        <dbReference type="EMBL" id="TCB97864.1"/>
    </source>
</evidence>
<dbReference type="FunFam" id="1.10.630.10:FF:000018">
    <property type="entry name" value="Cytochrome P450 monooxygenase"/>
    <property type="match status" value="1"/>
</dbReference>
<evidence type="ECO:0000256" key="6">
    <source>
        <dbReference type="ARBA" id="ARBA00023004"/>
    </source>
</evidence>
<dbReference type="GO" id="GO:0016705">
    <property type="term" value="F:oxidoreductase activity, acting on paired donors, with incorporation or reduction of molecular oxygen"/>
    <property type="evidence" value="ECO:0007669"/>
    <property type="project" value="InterPro"/>
</dbReference>
<dbReference type="GO" id="GO:0004497">
    <property type="term" value="F:monooxygenase activity"/>
    <property type="evidence" value="ECO:0007669"/>
    <property type="project" value="UniProtKB-KW"/>
</dbReference>
<keyword evidence="5" id="KW-0560">Oxidoreductase</keyword>
<evidence type="ECO:0000256" key="2">
    <source>
        <dbReference type="ARBA" id="ARBA00022617"/>
    </source>
</evidence>
<gene>
    <name evidence="10" type="ORF">E0H26_09680</name>
</gene>
<dbReference type="AlphaFoldDB" id="A0A4R0GJX5"/>
<keyword evidence="3" id="KW-0479">Metal-binding</keyword>
<dbReference type="PRINTS" id="PR00385">
    <property type="entry name" value="P450"/>
</dbReference>
<keyword evidence="4" id="KW-0521">NADP</keyword>
<evidence type="ECO:0000256" key="8">
    <source>
        <dbReference type="ARBA" id="ARBA00023194"/>
    </source>
</evidence>
<dbReference type="Gene3D" id="1.10.630.10">
    <property type="entry name" value="Cytochrome P450"/>
    <property type="match status" value="1"/>
</dbReference>
<keyword evidence="2" id="KW-0349">Heme</keyword>
<name>A0A4R0GJX5_9ACTN</name>
<accession>A0A4R0GJX5</accession>
<dbReference type="InterPro" id="IPR036396">
    <property type="entry name" value="Cyt_P450_sf"/>
</dbReference>
<evidence type="ECO:0000256" key="9">
    <source>
        <dbReference type="ARBA" id="ARBA00060683"/>
    </source>
</evidence>
<dbReference type="InterPro" id="IPR002397">
    <property type="entry name" value="Cyt_P450_B"/>
</dbReference>
<dbReference type="InterPro" id="IPR001128">
    <property type="entry name" value="Cyt_P450"/>
</dbReference>
<evidence type="ECO:0000313" key="11">
    <source>
        <dbReference type="Proteomes" id="UP000292274"/>
    </source>
</evidence>
<evidence type="ECO:0000256" key="5">
    <source>
        <dbReference type="ARBA" id="ARBA00023002"/>
    </source>
</evidence>
<keyword evidence="11" id="KW-1185">Reference proteome</keyword>
<dbReference type="CDD" id="cd11031">
    <property type="entry name" value="Cyp158A-like"/>
    <property type="match status" value="1"/>
</dbReference>
<dbReference type="GO" id="GO:0017000">
    <property type="term" value="P:antibiotic biosynthetic process"/>
    <property type="evidence" value="ECO:0007669"/>
    <property type="project" value="UniProtKB-KW"/>
</dbReference>
<evidence type="ECO:0000256" key="7">
    <source>
        <dbReference type="ARBA" id="ARBA00023033"/>
    </source>
</evidence>
<keyword evidence="8" id="KW-0045">Antibiotic biosynthesis</keyword>
<comment type="pathway">
    <text evidence="9">Antibiotic biosynthesis; mycinamicin biosynthesis.</text>
</comment>
<proteinExistence type="inferred from homology"/>
<keyword evidence="7" id="KW-0503">Monooxygenase</keyword>
<organism evidence="10 11">
    <name type="scientific">Micromonospora zingiberis</name>
    <dbReference type="NCBI Taxonomy" id="2053011"/>
    <lineage>
        <taxon>Bacteria</taxon>
        <taxon>Bacillati</taxon>
        <taxon>Actinomycetota</taxon>
        <taxon>Actinomycetes</taxon>
        <taxon>Micromonosporales</taxon>
        <taxon>Micromonosporaceae</taxon>
        <taxon>Micromonospora</taxon>
    </lineage>
</organism>
<dbReference type="GO" id="GO:0020037">
    <property type="term" value="F:heme binding"/>
    <property type="evidence" value="ECO:0007669"/>
    <property type="project" value="InterPro"/>
</dbReference>
<dbReference type="PANTHER" id="PTHR46696">
    <property type="entry name" value="P450, PUTATIVE (EUROFUNG)-RELATED"/>
    <property type="match status" value="1"/>
</dbReference>
<dbReference type="GO" id="GO:0005506">
    <property type="term" value="F:iron ion binding"/>
    <property type="evidence" value="ECO:0007669"/>
    <property type="project" value="InterPro"/>
</dbReference>